<dbReference type="Proteomes" id="UP000238274">
    <property type="component" value="Unassembled WGS sequence"/>
</dbReference>
<protein>
    <submittedName>
        <fullName evidence="2">Uncharacterized protein</fullName>
    </submittedName>
</protein>
<reference evidence="3" key="3">
    <citation type="journal article" date="2018" name="Mol. Plant Microbe Interact.">
        <title>Genome sequence resources for the wheat stripe rust pathogen (Puccinia striiformis f. sp. tritici) and the barley stripe rust pathogen (Puccinia striiformis f. sp. hordei).</title>
        <authorList>
            <person name="Xia C."/>
            <person name="Wang M."/>
            <person name="Yin C."/>
            <person name="Cornejo O.E."/>
            <person name="Hulbert S.H."/>
            <person name="Chen X."/>
        </authorList>
    </citation>
    <scope>NUCLEOTIDE SEQUENCE [LARGE SCALE GENOMIC DNA]</scope>
    <source>
        <strain evidence="3">93TX-2</strain>
    </source>
</reference>
<reference evidence="3" key="2">
    <citation type="journal article" date="2018" name="BMC Genomics">
        <title>Genomic insights into host adaptation between the wheat stripe rust pathogen (Puccinia striiformis f. sp. tritici) and the barley stripe rust pathogen (Puccinia striiformis f. sp. hordei).</title>
        <authorList>
            <person name="Xia C."/>
            <person name="Wang M."/>
            <person name="Yin C."/>
            <person name="Cornejo O.E."/>
            <person name="Hulbert S.H."/>
            <person name="Chen X."/>
        </authorList>
    </citation>
    <scope>NUCLEOTIDE SEQUENCE [LARGE SCALE GENOMIC DNA]</scope>
    <source>
        <strain evidence="3">93TX-2</strain>
    </source>
</reference>
<feature type="compositionally biased region" description="Low complexity" evidence="1">
    <location>
        <begin position="134"/>
        <end position="150"/>
    </location>
</feature>
<dbReference type="AlphaFoldDB" id="A0A2S4WDI8"/>
<accession>A0A2S4WDI8</accession>
<feature type="region of interest" description="Disordered" evidence="1">
    <location>
        <begin position="128"/>
        <end position="261"/>
    </location>
</feature>
<feature type="region of interest" description="Disordered" evidence="1">
    <location>
        <begin position="276"/>
        <end position="353"/>
    </location>
</feature>
<dbReference type="VEuPathDB" id="FungiDB:PSHT_04288"/>
<organism evidence="2 3">
    <name type="scientific">Puccinia striiformis</name>
    <dbReference type="NCBI Taxonomy" id="27350"/>
    <lineage>
        <taxon>Eukaryota</taxon>
        <taxon>Fungi</taxon>
        <taxon>Dikarya</taxon>
        <taxon>Basidiomycota</taxon>
        <taxon>Pucciniomycotina</taxon>
        <taxon>Pucciniomycetes</taxon>
        <taxon>Pucciniales</taxon>
        <taxon>Pucciniaceae</taxon>
        <taxon>Puccinia</taxon>
    </lineage>
</organism>
<keyword evidence="3" id="KW-1185">Reference proteome</keyword>
<comment type="caution">
    <text evidence="2">The sequence shown here is derived from an EMBL/GenBank/DDBJ whole genome shotgun (WGS) entry which is preliminary data.</text>
</comment>
<name>A0A2S4WDI8_9BASI</name>
<proteinExistence type="predicted"/>
<feature type="compositionally biased region" description="Polar residues" evidence="1">
    <location>
        <begin position="157"/>
        <end position="182"/>
    </location>
</feature>
<evidence type="ECO:0000313" key="2">
    <source>
        <dbReference type="EMBL" id="POW19808.1"/>
    </source>
</evidence>
<evidence type="ECO:0000313" key="3">
    <source>
        <dbReference type="Proteomes" id="UP000238274"/>
    </source>
</evidence>
<sequence length="353" mass="37489">MEKVVLIYKDASKKTRALTEQANSKQFSEEYLIEDMRGCLNTIKLTNMMISDDVAKHSIGSEVWGVPSLRSWYLPGTAVVGNVGGRHKAERRYTRRNGSGKAAASLSAEWQWQGGGITQRRVAVARWQHHSAQSGSGIRRSTAAAASGGAWRWHQHGGSSVWRQQLAEQHGGSSNWRSNTAAAATDGAQRRQQLMEHSSGSNCRSTAAVATGGAQRRQQLAEHSGQQLAEHSSGSNWRSTAAAATGGAQRRQQLAEHSGVASHIKNLRAALQAPNPLQALPNPLSSSTAAAATGGAQRRQQLAEHSGGSNWRSTAAAATGGAQRQQHSARHGGGSSVWRSNTAAAATDGAQSW</sequence>
<dbReference type="EMBL" id="PKSM01000043">
    <property type="protein sequence ID" value="POW19808.1"/>
    <property type="molecule type" value="Genomic_DNA"/>
</dbReference>
<feature type="compositionally biased region" description="Polar residues" evidence="1">
    <location>
        <begin position="337"/>
        <end position="353"/>
    </location>
</feature>
<feature type="compositionally biased region" description="Polar residues" evidence="1">
    <location>
        <begin position="224"/>
        <end position="239"/>
    </location>
</feature>
<feature type="compositionally biased region" description="Low complexity" evidence="1">
    <location>
        <begin position="276"/>
        <end position="300"/>
    </location>
</feature>
<evidence type="ECO:0000256" key="1">
    <source>
        <dbReference type="SAM" id="MobiDB-lite"/>
    </source>
</evidence>
<dbReference type="OrthoDB" id="26242at2759"/>
<gene>
    <name evidence="2" type="ORF">PSHT_04288</name>
</gene>
<feature type="compositionally biased region" description="Low complexity" evidence="1">
    <location>
        <begin position="240"/>
        <end position="252"/>
    </location>
</feature>
<dbReference type="VEuPathDB" id="FungiDB:PSTT_05890"/>
<reference evidence="2 3" key="1">
    <citation type="submission" date="2017-12" db="EMBL/GenBank/DDBJ databases">
        <title>Gene loss provides genomic basis for host adaptation in cereal stripe rust fungi.</title>
        <authorList>
            <person name="Xia C."/>
        </authorList>
    </citation>
    <scope>NUCLEOTIDE SEQUENCE [LARGE SCALE GENOMIC DNA]</scope>
    <source>
        <strain evidence="2 3">93TX-2</strain>
    </source>
</reference>
<feature type="compositionally biased region" description="Polar residues" evidence="1">
    <location>
        <begin position="190"/>
        <end position="205"/>
    </location>
</feature>